<dbReference type="OrthoDB" id="2168082at2"/>
<name>A0A556MRI5_9FLAO</name>
<dbReference type="InterPro" id="IPR007492">
    <property type="entry name" value="LytTR_DNA-bd_dom"/>
</dbReference>
<dbReference type="GO" id="GO:0003677">
    <property type="term" value="F:DNA binding"/>
    <property type="evidence" value="ECO:0007669"/>
    <property type="project" value="InterPro"/>
</dbReference>
<gene>
    <name evidence="4" type="ORF">FO442_12170</name>
</gene>
<dbReference type="AlphaFoldDB" id="A0A556MRI5"/>
<dbReference type="Pfam" id="PF04397">
    <property type="entry name" value="LytTR"/>
    <property type="match status" value="1"/>
</dbReference>
<dbReference type="SMART" id="SM00850">
    <property type="entry name" value="LytTR"/>
    <property type="match status" value="1"/>
</dbReference>
<evidence type="ECO:0000313" key="5">
    <source>
        <dbReference type="Proteomes" id="UP000316008"/>
    </source>
</evidence>
<dbReference type="Proteomes" id="UP000316008">
    <property type="component" value="Unassembled WGS sequence"/>
</dbReference>
<dbReference type="PROSITE" id="PS50110">
    <property type="entry name" value="RESPONSE_REGULATORY"/>
    <property type="match status" value="1"/>
</dbReference>
<feature type="modified residue" description="4-aspartylphosphate" evidence="1">
    <location>
        <position position="55"/>
    </location>
</feature>
<sequence length="250" mass="28644">MKAYLIDDEQANREVLQILIQKYYPEITIIGESDNLNVFLESRQIQQDTDLLFLDILMPDSTGFDLLNQLQQRTFEVILVTGFEQFALQAFEHAVIDYVLKPIDKDRFCAAVEKAKKRVSEKLVLRSVKNQLEEHFKITVIKNKKTHYIPCSTIAYMIGQSGGYTTIFCKDGESFLLSKPLSTLENECSEVPCLIRASQSVIINLDDIVTCDQGGSGYIGLKTNDFEVFLPRRKKREVLQQVENYLKSKV</sequence>
<organism evidence="4 5">
    <name type="scientific">Fluviicola chungangensis</name>
    <dbReference type="NCBI Taxonomy" id="2597671"/>
    <lineage>
        <taxon>Bacteria</taxon>
        <taxon>Pseudomonadati</taxon>
        <taxon>Bacteroidota</taxon>
        <taxon>Flavobacteriia</taxon>
        <taxon>Flavobacteriales</taxon>
        <taxon>Crocinitomicaceae</taxon>
        <taxon>Fluviicola</taxon>
    </lineage>
</organism>
<evidence type="ECO:0000256" key="1">
    <source>
        <dbReference type="PROSITE-ProRule" id="PRU00169"/>
    </source>
</evidence>
<dbReference type="EMBL" id="VLPL01000005">
    <property type="protein sequence ID" value="TSJ42515.1"/>
    <property type="molecule type" value="Genomic_DNA"/>
</dbReference>
<dbReference type="PANTHER" id="PTHR37299">
    <property type="entry name" value="TRANSCRIPTIONAL REGULATOR-RELATED"/>
    <property type="match status" value="1"/>
</dbReference>
<feature type="domain" description="Response regulatory" evidence="2">
    <location>
        <begin position="2"/>
        <end position="116"/>
    </location>
</feature>
<evidence type="ECO:0000259" key="3">
    <source>
        <dbReference type="PROSITE" id="PS50930"/>
    </source>
</evidence>
<dbReference type="InterPro" id="IPR011006">
    <property type="entry name" value="CheY-like_superfamily"/>
</dbReference>
<dbReference type="GO" id="GO:0000156">
    <property type="term" value="F:phosphorelay response regulator activity"/>
    <property type="evidence" value="ECO:0007669"/>
    <property type="project" value="InterPro"/>
</dbReference>
<feature type="domain" description="HTH LytTR-type" evidence="3">
    <location>
        <begin position="138"/>
        <end position="244"/>
    </location>
</feature>
<proteinExistence type="predicted"/>
<dbReference type="Gene3D" id="2.40.50.1020">
    <property type="entry name" value="LytTr DNA-binding domain"/>
    <property type="match status" value="1"/>
</dbReference>
<dbReference type="InterPro" id="IPR001789">
    <property type="entry name" value="Sig_transdc_resp-reg_receiver"/>
</dbReference>
<dbReference type="RefSeq" id="WP_144333468.1">
    <property type="nucleotide sequence ID" value="NZ_VLPL01000005.1"/>
</dbReference>
<protein>
    <submittedName>
        <fullName evidence="4">Response regulator transcription factor</fullName>
    </submittedName>
</protein>
<dbReference type="SMART" id="SM00448">
    <property type="entry name" value="REC"/>
    <property type="match status" value="1"/>
</dbReference>
<reference evidence="4 5" key="1">
    <citation type="submission" date="2019-07" db="EMBL/GenBank/DDBJ databases">
        <authorList>
            <person name="Huq M.A."/>
        </authorList>
    </citation>
    <scope>NUCLEOTIDE SEQUENCE [LARGE SCALE GENOMIC DNA]</scope>
    <source>
        <strain evidence="4 5">MAH-3</strain>
    </source>
</reference>
<dbReference type="SUPFAM" id="SSF52172">
    <property type="entry name" value="CheY-like"/>
    <property type="match status" value="1"/>
</dbReference>
<dbReference type="PROSITE" id="PS50930">
    <property type="entry name" value="HTH_LYTTR"/>
    <property type="match status" value="1"/>
</dbReference>
<evidence type="ECO:0000259" key="2">
    <source>
        <dbReference type="PROSITE" id="PS50110"/>
    </source>
</evidence>
<keyword evidence="1" id="KW-0597">Phosphoprotein</keyword>
<dbReference type="InterPro" id="IPR046947">
    <property type="entry name" value="LytR-like"/>
</dbReference>
<comment type="caution">
    <text evidence="4">The sequence shown here is derived from an EMBL/GenBank/DDBJ whole genome shotgun (WGS) entry which is preliminary data.</text>
</comment>
<evidence type="ECO:0000313" key="4">
    <source>
        <dbReference type="EMBL" id="TSJ42515.1"/>
    </source>
</evidence>
<keyword evidence="5" id="KW-1185">Reference proteome</keyword>
<accession>A0A556MRI5</accession>
<dbReference type="Pfam" id="PF00072">
    <property type="entry name" value="Response_reg"/>
    <property type="match status" value="1"/>
</dbReference>
<dbReference type="Gene3D" id="3.40.50.2300">
    <property type="match status" value="1"/>
</dbReference>
<dbReference type="PANTHER" id="PTHR37299:SF1">
    <property type="entry name" value="STAGE 0 SPORULATION PROTEIN A HOMOLOG"/>
    <property type="match status" value="1"/>
</dbReference>